<proteinExistence type="predicted"/>
<evidence type="ECO:0000313" key="1">
    <source>
        <dbReference type="EMBL" id="NDV35608.1"/>
    </source>
</evidence>
<name>A0A6B2LFV7_9EUKA</name>
<dbReference type="AlphaFoldDB" id="A0A6B2LFV7"/>
<organism evidence="1">
    <name type="scientific">Arcella intermedia</name>
    <dbReference type="NCBI Taxonomy" id="1963864"/>
    <lineage>
        <taxon>Eukaryota</taxon>
        <taxon>Amoebozoa</taxon>
        <taxon>Tubulinea</taxon>
        <taxon>Elardia</taxon>
        <taxon>Arcellinida</taxon>
        <taxon>Sphaerothecina</taxon>
        <taxon>Arcellidae</taxon>
        <taxon>Arcella</taxon>
    </lineage>
</organism>
<reference evidence="1" key="1">
    <citation type="journal article" date="2020" name="J. Eukaryot. Microbiol.">
        <title>De novo Sequencing, Assembly and Annotation of the Transcriptome for the Free-Living Testate Amoeba Arcella intermedia.</title>
        <authorList>
            <person name="Ribeiro G.M."/>
            <person name="Porfirio-Sousa A.L."/>
            <person name="Maurer-Alcala X.X."/>
            <person name="Katz L.A."/>
            <person name="Lahr D.J.G."/>
        </authorList>
    </citation>
    <scope>NUCLEOTIDE SEQUENCE</scope>
</reference>
<protein>
    <submittedName>
        <fullName evidence="1">Uncharacterized protein</fullName>
    </submittedName>
</protein>
<sequence length="235" mass="25762">MRRFLVQVAWVARVEEGLVWGVQACGIDFAWFCGVRVGVDSCWAVVVSWRQSGRESRRHSIRSLMSSISIGKSTNHSIWSSIHSIRPTIHSIWIPRMHSTIPSIKITTIPVFSIPPIIIIPPVLIINSPSIIPSIPIIIINILPPLILPSLTHPSIPILPPLILPSLPAIPLIQIHLLPISLLLSLRPAFVQVPESIRVILRCPISISPIENTCCKLNSSLKRCVLCGVCGGLAG</sequence>
<accession>A0A6B2LFV7</accession>
<dbReference type="EMBL" id="GIBP01006639">
    <property type="protein sequence ID" value="NDV35608.1"/>
    <property type="molecule type" value="Transcribed_RNA"/>
</dbReference>